<feature type="compositionally biased region" description="Acidic residues" evidence="3">
    <location>
        <begin position="1132"/>
        <end position="1167"/>
    </location>
</feature>
<organism evidence="5 6">
    <name type="scientific">Mortierella polycephala</name>
    <dbReference type="NCBI Taxonomy" id="41804"/>
    <lineage>
        <taxon>Eukaryota</taxon>
        <taxon>Fungi</taxon>
        <taxon>Fungi incertae sedis</taxon>
        <taxon>Mucoromycota</taxon>
        <taxon>Mortierellomycotina</taxon>
        <taxon>Mortierellomycetes</taxon>
        <taxon>Mortierellales</taxon>
        <taxon>Mortierellaceae</taxon>
        <taxon>Mortierella</taxon>
    </lineage>
</organism>
<feature type="compositionally biased region" description="Polar residues" evidence="3">
    <location>
        <begin position="1"/>
        <end position="13"/>
    </location>
</feature>
<feature type="compositionally biased region" description="Basic and acidic residues" evidence="3">
    <location>
        <begin position="1043"/>
        <end position="1057"/>
    </location>
</feature>
<dbReference type="PROSITE" id="PS50827">
    <property type="entry name" value="DDT"/>
    <property type="match status" value="1"/>
</dbReference>
<dbReference type="InterPro" id="IPR053271">
    <property type="entry name" value="DDT_domain"/>
</dbReference>
<protein>
    <recommendedName>
        <fullName evidence="4">DDT domain-containing protein</fullName>
    </recommendedName>
</protein>
<feature type="region of interest" description="Disordered" evidence="3">
    <location>
        <begin position="1"/>
        <end position="83"/>
    </location>
</feature>
<evidence type="ECO:0000313" key="6">
    <source>
        <dbReference type="Proteomes" id="UP000726737"/>
    </source>
</evidence>
<feature type="compositionally biased region" description="Acidic residues" evidence="3">
    <location>
        <begin position="1175"/>
        <end position="1185"/>
    </location>
</feature>
<evidence type="ECO:0000256" key="2">
    <source>
        <dbReference type="ARBA" id="ARBA00023242"/>
    </source>
</evidence>
<name>A0A9P6QCK8_9FUNG</name>
<dbReference type="InterPro" id="IPR028941">
    <property type="entry name" value="WHIM2_dom"/>
</dbReference>
<evidence type="ECO:0000256" key="3">
    <source>
        <dbReference type="SAM" id="MobiDB-lite"/>
    </source>
</evidence>
<feature type="region of interest" description="Disordered" evidence="3">
    <location>
        <begin position="1043"/>
        <end position="1062"/>
    </location>
</feature>
<dbReference type="InterPro" id="IPR018501">
    <property type="entry name" value="DDT_dom"/>
</dbReference>
<dbReference type="OrthoDB" id="2419791at2759"/>
<feature type="domain" description="DDT" evidence="4">
    <location>
        <begin position="323"/>
        <end position="388"/>
    </location>
</feature>
<dbReference type="EMBL" id="JAAAJA010000032">
    <property type="protein sequence ID" value="KAG0265399.1"/>
    <property type="molecule type" value="Genomic_DNA"/>
</dbReference>
<dbReference type="GO" id="GO:0005634">
    <property type="term" value="C:nucleus"/>
    <property type="evidence" value="ECO:0007669"/>
    <property type="project" value="UniProtKB-SubCell"/>
</dbReference>
<dbReference type="Pfam" id="PF15613">
    <property type="entry name" value="WSD"/>
    <property type="match status" value="1"/>
</dbReference>
<sequence>MTVPANTHTSNIPQGKLRPLTSLNPPMLPTEQELRDSSIAHQTPIHQRPKLPSPQNSLLSSWLSNGSGSVNNGSNSSSSGAIPITTEHGFERAVGVGTVNNSQWTGGVQTQKYHIQEAPEKAKKGRKPKLKPEGREATVSGTKPAKEKKPKVPKEPKEPKIPKAPKEPKMPKELKQKKMKTNISGEPSGTPTGARGKADRSILSFFDRSANASLPKAPTFASGELKEHRGEGDVIPGNSRPMSTFKQSCLSFDVLDASQVGSYFSSMASGSTEDGRRIGGFMKELPKLTGRAPYEDLLSGMLMRSSRLPTLNNLDLRHPELDMDMLADVKMVHEFLNTFGTPLGLTEDSGEWITFDMLLSMIRNPRIDDRLLDLNCKMVLAAYEDGRSPKINMFNFPYFLAVGPEAMLTLEERKVDNKKNKHGAAAGSYSKKKVPSLGRLGTIEYSVYTIADRIEALVKALHDITSSDRFHRFMRNEVEENITTLKREKRKRAEIRKDLETQTHDLEREMKAIEREASELEEKRQAILAAERESGSMEDEAGAGAIKATSRQQRLAQAKDARTRANDLLNQQKVLASDLKAKETAWETKKEELEGISMDDTEIQKDHNVPLTQLRGGYAVNTDEKLRVICLGSDRWGRKYWFWKNFGGVIVEDRDQIGPKLDEAKSAMEPSAAEKHSTENKDQDIAMESTESGSFDKEASEVDASMSDVTQRMKTMAQPELAGDRFQSTKDRMSISNLLFDSSTIEEPEPFMDLQSPSEPVSKPAPEKDLLDYGPIQTWSLISTSKELASLIRALNGKGIRERVLKASLTTMRKEIESSFSMIKTWAGHEYAVDNAKPVSVQGAVGQPLSEEDLMLLKKKRGRKSRQELADIAATQLELAAMGEDKSMDLDHPDSADSLSTIHPDIDMDMDGAERDKLHGNENTGYAVDGDKELDSGFLAPLRDMQSGSSPSEYLASIVQAANGKLRGLSRAICNGQEDAILKVVEEAQGMNRNQPQDQLLAAVKVLDLCLAAMDEPPDMEEMGDEEASEMIIESDGIINNDDKDIAMDGADADRSAEGSSSLSLAIPVAVNPRLLTWLRTCRIDSMLKEVRTFGSLYAWLDECIDSVASMVYDADEDNEGDEDMDGMREKDEEDEEAEDHEQNEDEDEDDDDDERDQEDEEAEEAGDDKAQEDGQGDNEDEEEGEQHRRNQRKARKEPQLKVSNIRGRSLRSRCNKPTSYKYELKEMDEDDEDAEEDRAEDDEDDEEDQDAPALRRSKRIRH</sequence>
<feature type="region of interest" description="Disordered" evidence="3">
    <location>
        <begin position="664"/>
        <end position="708"/>
    </location>
</feature>
<feature type="compositionally biased region" description="Polar residues" evidence="3">
    <location>
        <begin position="181"/>
        <end position="191"/>
    </location>
</feature>
<proteinExistence type="predicted"/>
<dbReference type="Proteomes" id="UP000726737">
    <property type="component" value="Unassembled WGS sequence"/>
</dbReference>
<keyword evidence="2" id="KW-0539">Nucleus</keyword>
<feature type="region of interest" description="Disordered" evidence="3">
    <location>
        <begin position="100"/>
        <end position="197"/>
    </location>
</feature>
<feature type="compositionally biased region" description="Acidic residues" evidence="3">
    <location>
        <begin position="1227"/>
        <end position="1251"/>
    </location>
</feature>
<dbReference type="PANTHER" id="PTHR15546">
    <property type="entry name" value="BROMODOMAIN ADJACENT TO ZINC FINGER DOMAIN, 2A"/>
    <property type="match status" value="1"/>
</dbReference>
<feature type="compositionally biased region" description="Polar residues" evidence="3">
    <location>
        <begin position="100"/>
        <end position="113"/>
    </location>
</feature>
<feature type="compositionally biased region" description="Low complexity" evidence="3">
    <location>
        <begin position="56"/>
        <end position="80"/>
    </location>
</feature>
<accession>A0A9P6QCK8</accession>
<dbReference type="AlphaFoldDB" id="A0A9P6QCK8"/>
<evidence type="ECO:0000256" key="1">
    <source>
        <dbReference type="ARBA" id="ARBA00004123"/>
    </source>
</evidence>
<feature type="compositionally biased region" description="Basic and acidic residues" evidence="3">
    <location>
        <begin position="144"/>
        <end position="176"/>
    </location>
</feature>
<feature type="compositionally biased region" description="Basic and acidic residues" evidence="3">
    <location>
        <begin position="664"/>
        <end position="684"/>
    </location>
</feature>
<dbReference type="PANTHER" id="PTHR15546:SF2">
    <property type="entry name" value="DDT DOMAIN-CONTAINING PROTEIN DDB_G0282237"/>
    <property type="match status" value="1"/>
</dbReference>
<comment type="caution">
    <text evidence="5">The sequence shown here is derived from an EMBL/GenBank/DDBJ whole genome shotgun (WGS) entry which is preliminary data.</text>
</comment>
<keyword evidence="6" id="KW-1185">Reference proteome</keyword>
<evidence type="ECO:0000259" key="4">
    <source>
        <dbReference type="PROSITE" id="PS50827"/>
    </source>
</evidence>
<comment type="subcellular location">
    <subcellularLocation>
        <location evidence="1">Nucleus</location>
    </subcellularLocation>
</comment>
<gene>
    <name evidence="5" type="ORF">BG011_004784</name>
</gene>
<feature type="region of interest" description="Disordered" evidence="3">
    <location>
        <begin position="1117"/>
        <end position="1263"/>
    </location>
</feature>
<reference evidence="5" key="1">
    <citation type="journal article" date="2020" name="Fungal Divers.">
        <title>Resolving the Mortierellaceae phylogeny through synthesis of multi-gene phylogenetics and phylogenomics.</title>
        <authorList>
            <person name="Vandepol N."/>
            <person name="Liber J."/>
            <person name="Desiro A."/>
            <person name="Na H."/>
            <person name="Kennedy M."/>
            <person name="Barry K."/>
            <person name="Grigoriev I.V."/>
            <person name="Miller A.N."/>
            <person name="O'Donnell K."/>
            <person name="Stajich J.E."/>
            <person name="Bonito G."/>
        </authorList>
    </citation>
    <scope>NUCLEOTIDE SEQUENCE</scope>
    <source>
        <strain evidence="5">KOD948</strain>
    </source>
</reference>
<feature type="region of interest" description="Disordered" evidence="3">
    <location>
        <begin position="531"/>
        <end position="550"/>
    </location>
</feature>
<evidence type="ECO:0000313" key="5">
    <source>
        <dbReference type="EMBL" id="KAG0265399.1"/>
    </source>
</evidence>